<feature type="domain" description="Sialidase" evidence="4">
    <location>
        <begin position="99"/>
        <end position="361"/>
    </location>
</feature>
<dbReference type="PANTHER" id="PTHR10628:SF30">
    <property type="entry name" value="EXO-ALPHA-SIALIDASE"/>
    <property type="match status" value="1"/>
</dbReference>
<sequence>MRNLVLIVMCKSNFGVFGSLLILVLLLASCGGKKEEKDINPNENIEYGALAFVDLFNATKDSSVACYRIPSLITAPNGDLIAAIDERVPSCGDLKWSENINIVLRRSSDNGKTWGDIQRIIDYPEGQSASDPSMIVDEMTNEIFMFYNFMDLQLEPNVYYMNMVKSTDNGRTWSSPIDITSQITTPDWKKDFMFITSGRGFQNTNGTLLHCLVNLEKGMHVFGSDDHGDSWHLINTPISPADESKIISLENGDWMVNSRVNNSGLRYVHLSDDEGRSWSSKPDSTLIDPSCNASLIRFTSKRKGFAKNRLLFANAKSKDERINMVVRISYDEGRTWSEGKTIFTGASAYPSLTVLENGNIGLLFEKDEYTQNVFTQFSLEWLTDGKDQLSKPYRVGE</sequence>
<proteinExistence type="inferred from homology"/>
<dbReference type="EC" id="3.2.1.18" evidence="3"/>
<keyword evidence="5" id="KW-0378">Hydrolase</keyword>
<evidence type="ECO:0000313" key="6">
    <source>
        <dbReference type="Proteomes" id="UP001203607"/>
    </source>
</evidence>
<dbReference type="PANTHER" id="PTHR10628">
    <property type="entry name" value="SIALIDASE"/>
    <property type="match status" value="1"/>
</dbReference>
<protein>
    <recommendedName>
        <fullName evidence="3">exo-alpha-sialidase</fullName>
        <ecNumber evidence="3">3.2.1.18</ecNumber>
    </recommendedName>
</protein>
<dbReference type="PROSITE" id="PS51257">
    <property type="entry name" value="PROKAR_LIPOPROTEIN"/>
    <property type="match status" value="1"/>
</dbReference>
<dbReference type="GO" id="GO:0016787">
    <property type="term" value="F:hydrolase activity"/>
    <property type="evidence" value="ECO:0007669"/>
    <property type="project" value="UniProtKB-KW"/>
</dbReference>
<organism evidence="5 6">
    <name type="scientific">Flagellimonas spongiicola</name>
    <dbReference type="NCBI Taxonomy" id="2942208"/>
    <lineage>
        <taxon>Bacteria</taxon>
        <taxon>Pseudomonadati</taxon>
        <taxon>Bacteroidota</taxon>
        <taxon>Flavobacteriia</taxon>
        <taxon>Flavobacteriales</taxon>
        <taxon>Flavobacteriaceae</taxon>
        <taxon>Flagellimonas</taxon>
    </lineage>
</organism>
<dbReference type="InterPro" id="IPR026856">
    <property type="entry name" value="Sialidase_fam"/>
</dbReference>
<evidence type="ECO:0000256" key="1">
    <source>
        <dbReference type="ARBA" id="ARBA00000427"/>
    </source>
</evidence>
<dbReference type="Gene3D" id="2.120.10.10">
    <property type="match status" value="1"/>
</dbReference>
<keyword evidence="6" id="KW-1185">Reference proteome</keyword>
<evidence type="ECO:0000259" key="4">
    <source>
        <dbReference type="Pfam" id="PF13088"/>
    </source>
</evidence>
<comment type="catalytic activity">
    <reaction evidence="1">
        <text>Hydrolysis of alpha-(2-&gt;3)-, alpha-(2-&gt;6)-, alpha-(2-&gt;8)- glycosidic linkages of terminal sialic acid residues in oligosaccharides, glycoproteins, glycolipids, colominic acid and synthetic substrates.</text>
        <dbReference type="EC" id="3.2.1.18"/>
    </reaction>
</comment>
<reference evidence="5 6" key="1">
    <citation type="submission" date="2022-05" db="EMBL/GenBank/DDBJ databases">
        <authorList>
            <person name="Park J.-S."/>
        </authorList>
    </citation>
    <scope>NUCLEOTIDE SEQUENCE [LARGE SCALE GENOMIC DNA]</scope>
    <source>
        <strain evidence="5 6">2012CJ35-5</strain>
    </source>
</reference>
<dbReference type="InterPro" id="IPR011040">
    <property type="entry name" value="Sialidase"/>
</dbReference>
<comment type="caution">
    <text evidence="5">The sequence shown here is derived from an EMBL/GenBank/DDBJ whole genome shotgun (WGS) entry which is preliminary data.</text>
</comment>
<dbReference type="CDD" id="cd15482">
    <property type="entry name" value="Sialidase_non-viral"/>
    <property type="match status" value="1"/>
</dbReference>
<dbReference type="InterPro" id="IPR036278">
    <property type="entry name" value="Sialidase_sf"/>
</dbReference>
<dbReference type="SUPFAM" id="SSF50939">
    <property type="entry name" value="Sialidases"/>
    <property type="match status" value="1"/>
</dbReference>
<evidence type="ECO:0000256" key="3">
    <source>
        <dbReference type="ARBA" id="ARBA00012733"/>
    </source>
</evidence>
<dbReference type="RefSeq" id="WP_249656938.1">
    <property type="nucleotide sequence ID" value="NZ_JAMFMA010000002.1"/>
</dbReference>
<dbReference type="Proteomes" id="UP001203607">
    <property type="component" value="Unassembled WGS sequence"/>
</dbReference>
<evidence type="ECO:0000313" key="5">
    <source>
        <dbReference type="EMBL" id="MCL6273747.1"/>
    </source>
</evidence>
<gene>
    <name evidence="5" type="ORF">M3P19_06995</name>
</gene>
<dbReference type="EMBL" id="JAMFMA010000002">
    <property type="protein sequence ID" value="MCL6273747.1"/>
    <property type="molecule type" value="Genomic_DNA"/>
</dbReference>
<name>A0ABT0PQS7_9FLAO</name>
<accession>A0ABT0PQS7</accession>
<comment type="similarity">
    <text evidence="2">Belongs to the glycosyl hydrolase 33 family.</text>
</comment>
<dbReference type="Pfam" id="PF13088">
    <property type="entry name" value="BNR_2"/>
    <property type="match status" value="1"/>
</dbReference>
<evidence type="ECO:0000256" key="2">
    <source>
        <dbReference type="ARBA" id="ARBA00009348"/>
    </source>
</evidence>